<gene>
    <name evidence="1" type="ORF">ABIC75_003831</name>
</gene>
<evidence type="ECO:0000313" key="1">
    <source>
        <dbReference type="EMBL" id="MET3654093.1"/>
    </source>
</evidence>
<proteinExistence type="predicted"/>
<name>A0ABV2K215_9GAMM</name>
<dbReference type="Proteomes" id="UP001549184">
    <property type="component" value="Unassembled WGS sequence"/>
</dbReference>
<dbReference type="EMBL" id="JBEPMU010000006">
    <property type="protein sequence ID" value="MET3654093.1"/>
    <property type="molecule type" value="Genomic_DNA"/>
</dbReference>
<evidence type="ECO:0000313" key="2">
    <source>
        <dbReference type="Proteomes" id="UP001549184"/>
    </source>
</evidence>
<reference evidence="1 2" key="1">
    <citation type="submission" date="2024-06" db="EMBL/GenBank/DDBJ databases">
        <title>Sorghum-associated microbial communities from plants grown in Nebraska, USA.</title>
        <authorList>
            <person name="Schachtman D."/>
        </authorList>
    </citation>
    <scope>NUCLEOTIDE SEQUENCE [LARGE SCALE GENOMIC DNA]</scope>
    <source>
        <strain evidence="1 2">1073</strain>
    </source>
</reference>
<protein>
    <recommendedName>
        <fullName evidence="3">Lytic transglycosylase catalytic</fullName>
    </recommendedName>
</protein>
<keyword evidence="2" id="KW-1185">Reference proteome</keyword>
<organism evidence="1 2">
    <name type="scientific">Dyella japonica</name>
    <dbReference type="NCBI Taxonomy" id="231455"/>
    <lineage>
        <taxon>Bacteria</taxon>
        <taxon>Pseudomonadati</taxon>
        <taxon>Pseudomonadota</taxon>
        <taxon>Gammaproteobacteria</taxon>
        <taxon>Lysobacterales</taxon>
        <taxon>Rhodanobacteraceae</taxon>
        <taxon>Dyella</taxon>
    </lineage>
</organism>
<dbReference type="RefSeq" id="WP_354015466.1">
    <property type="nucleotide sequence ID" value="NZ_JBEPMU010000006.1"/>
</dbReference>
<sequence length="608" mass="65468">MSTEVIREFLVSLGYKVDTSGERKFVDGIKNVSKEVAALGFAAVATATAVMAAVSKMANGLEELYFTSQRTKASAENIQALGFAADNLGSSSDAARGSIEALAKFLRINPGGESLLKSWGIQTRDANGELRDTTVLLTDLGKLFRSMPYAQAYARANVLGIDEKTLQALIKGTDEFSDRYRAILRRYGLDVTRATELSHNFNIRLREMKANFEVLGTVVGTRIIGVLDELEYRWNSLDDSTKENIKTVAEWGAALLAGTAVIMGGPVAWIGALAAAVALLWDDFKVWKEGGKSLIDWGKWKPEIDLAKAGIDLIGDGLNNLWATAKFAWPHIVEGWHELTAAVKEAYEWVMKVVHAVENSKAVQWVLEKTQGTRDAVGAAYAKGYDWLKNQISGGITPDVKKDASSFGAAASQLWNQITGQSYEHGKPDAAPATDGSQPLGLRQNNPGNLRTGPGGTFGSYATPQDGLNALSNQLSLYFTGQSAAAGHKKLQTVRDIVSTYAPSNENNTSAYIADVAGRLGVSPDAQLNLNDVATKAKLMQAITLHEQGRNPYSDAMYQQAAGANLSAQTTINVYGSGNAQETASAVGREQDTVNQRLVRNFQTTAAM</sequence>
<comment type="caution">
    <text evidence="1">The sequence shown here is derived from an EMBL/GenBank/DDBJ whole genome shotgun (WGS) entry which is preliminary data.</text>
</comment>
<accession>A0ABV2K215</accession>
<evidence type="ECO:0008006" key="3">
    <source>
        <dbReference type="Google" id="ProtNLM"/>
    </source>
</evidence>